<sequence>MTYTIRQLSKMFDLPASTLRYYEELGLLTNIDREGTNRIYQQCHVNRLKTICCFKESGMSLSQLRLFLEMEDVPERGSELLTLLNDHAEKIDQQILSLIENRKHIHRKQLYYEAKHKAYLANEDMPEWKSFKEKEIVYNINQK</sequence>
<comment type="caution">
    <text evidence="3">The sequence shown here is derived from an EMBL/GenBank/DDBJ whole genome shotgun (WGS) entry which is preliminary data.</text>
</comment>
<reference evidence="3 4" key="1">
    <citation type="submission" date="2023-07" db="EMBL/GenBank/DDBJ databases">
        <title>Genomic Encyclopedia of Type Strains, Phase IV (KMG-IV): sequencing the most valuable type-strain genomes for metagenomic binning, comparative biology and taxonomic classification.</title>
        <authorList>
            <person name="Goeker M."/>
        </authorList>
    </citation>
    <scope>NUCLEOTIDE SEQUENCE [LARGE SCALE GENOMIC DNA]</scope>
    <source>
        <strain evidence="3 4">DSM 16784</strain>
    </source>
</reference>
<gene>
    <name evidence="3" type="ORF">J2S15_001588</name>
</gene>
<feature type="domain" description="HTH merR-type" evidence="2">
    <location>
        <begin position="2"/>
        <end position="70"/>
    </location>
</feature>
<proteinExistence type="predicted"/>
<dbReference type="EMBL" id="JAUSUR010000002">
    <property type="protein sequence ID" value="MDQ0360843.1"/>
    <property type="molecule type" value="Genomic_DNA"/>
</dbReference>
<keyword evidence="1 3" id="KW-0238">DNA-binding</keyword>
<evidence type="ECO:0000259" key="2">
    <source>
        <dbReference type="PROSITE" id="PS50937"/>
    </source>
</evidence>
<accession>A0ABU0E1S3</accession>
<keyword evidence="4" id="KW-1185">Reference proteome</keyword>
<evidence type="ECO:0000313" key="3">
    <source>
        <dbReference type="EMBL" id="MDQ0360843.1"/>
    </source>
</evidence>
<dbReference type="RefSeq" id="WP_307407048.1">
    <property type="nucleotide sequence ID" value="NZ_JAUSUR010000002.1"/>
</dbReference>
<organism evidence="3 4">
    <name type="scientific">Breznakia pachnodae</name>
    <dbReference type="NCBI Taxonomy" id="265178"/>
    <lineage>
        <taxon>Bacteria</taxon>
        <taxon>Bacillati</taxon>
        <taxon>Bacillota</taxon>
        <taxon>Erysipelotrichia</taxon>
        <taxon>Erysipelotrichales</taxon>
        <taxon>Erysipelotrichaceae</taxon>
        <taxon>Breznakia</taxon>
    </lineage>
</organism>
<evidence type="ECO:0000256" key="1">
    <source>
        <dbReference type="ARBA" id="ARBA00023125"/>
    </source>
</evidence>
<dbReference type="PANTHER" id="PTHR30204">
    <property type="entry name" value="REDOX-CYCLING DRUG-SENSING TRANSCRIPTIONAL ACTIVATOR SOXR"/>
    <property type="match status" value="1"/>
</dbReference>
<dbReference type="InterPro" id="IPR000551">
    <property type="entry name" value="MerR-type_HTH_dom"/>
</dbReference>
<dbReference type="Pfam" id="PF13411">
    <property type="entry name" value="MerR_1"/>
    <property type="match status" value="1"/>
</dbReference>
<dbReference type="InterPro" id="IPR009061">
    <property type="entry name" value="DNA-bd_dom_put_sf"/>
</dbReference>
<dbReference type="SUPFAM" id="SSF46955">
    <property type="entry name" value="Putative DNA-binding domain"/>
    <property type="match status" value="1"/>
</dbReference>
<name>A0ABU0E1S3_9FIRM</name>
<dbReference type="InterPro" id="IPR047057">
    <property type="entry name" value="MerR_fam"/>
</dbReference>
<protein>
    <submittedName>
        <fullName evidence="3">DNA-binding transcriptional MerR regulator</fullName>
    </submittedName>
</protein>
<dbReference type="Proteomes" id="UP001230220">
    <property type="component" value="Unassembled WGS sequence"/>
</dbReference>
<dbReference type="Gene3D" id="1.10.1660.10">
    <property type="match status" value="1"/>
</dbReference>
<dbReference type="GO" id="GO:0003677">
    <property type="term" value="F:DNA binding"/>
    <property type="evidence" value="ECO:0007669"/>
    <property type="project" value="UniProtKB-KW"/>
</dbReference>
<dbReference type="SMART" id="SM00422">
    <property type="entry name" value="HTH_MERR"/>
    <property type="match status" value="1"/>
</dbReference>
<dbReference type="PANTHER" id="PTHR30204:SF82">
    <property type="entry name" value="TRANSCRIPTIONAL REGULATOR, MERR FAMILY"/>
    <property type="match status" value="1"/>
</dbReference>
<evidence type="ECO:0000313" key="4">
    <source>
        <dbReference type="Proteomes" id="UP001230220"/>
    </source>
</evidence>
<dbReference type="PROSITE" id="PS50937">
    <property type="entry name" value="HTH_MERR_2"/>
    <property type="match status" value="1"/>
</dbReference>